<gene>
    <name evidence="1" type="primary">ORF179496</name>
</gene>
<feature type="non-terminal residue" evidence="1">
    <location>
        <position position="1"/>
    </location>
</feature>
<sequence length="106" mass="12122">PHGCYSLFYKCHKVHSYSFFFSFLVNGRVEFCRTAASLHRAWSVTIINNRTHDLPTLCISSFNVLCKIVFGVPFLRLFSGVHYICGAPKQSTKTIMHNCSSVRMEI</sequence>
<dbReference type="EMBL" id="HACG01043990">
    <property type="protein sequence ID" value="CEK90855.1"/>
    <property type="molecule type" value="Transcribed_RNA"/>
</dbReference>
<evidence type="ECO:0000313" key="1">
    <source>
        <dbReference type="EMBL" id="CEK90855.1"/>
    </source>
</evidence>
<proteinExistence type="predicted"/>
<organism evidence="1">
    <name type="scientific">Arion vulgaris</name>
    <dbReference type="NCBI Taxonomy" id="1028688"/>
    <lineage>
        <taxon>Eukaryota</taxon>
        <taxon>Metazoa</taxon>
        <taxon>Spiralia</taxon>
        <taxon>Lophotrochozoa</taxon>
        <taxon>Mollusca</taxon>
        <taxon>Gastropoda</taxon>
        <taxon>Heterobranchia</taxon>
        <taxon>Euthyneura</taxon>
        <taxon>Panpulmonata</taxon>
        <taxon>Eupulmonata</taxon>
        <taxon>Stylommatophora</taxon>
        <taxon>Helicina</taxon>
        <taxon>Arionoidea</taxon>
        <taxon>Arionidae</taxon>
        <taxon>Arion</taxon>
    </lineage>
</organism>
<name>A0A0B7BF99_9EUPU</name>
<accession>A0A0B7BF99</accession>
<reference evidence="1" key="1">
    <citation type="submission" date="2014-12" db="EMBL/GenBank/DDBJ databases">
        <title>Insight into the proteome of Arion vulgaris.</title>
        <authorList>
            <person name="Aradska J."/>
            <person name="Bulat T."/>
            <person name="Smidak R."/>
            <person name="Sarate P."/>
            <person name="Gangsoo J."/>
            <person name="Sialana F."/>
            <person name="Bilban M."/>
            <person name="Lubec G."/>
        </authorList>
    </citation>
    <scope>NUCLEOTIDE SEQUENCE</scope>
    <source>
        <tissue evidence="1">Skin</tissue>
    </source>
</reference>
<protein>
    <submittedName>
        <fullName evidence="1">Uncharacterized protein</fullName>
    </submittedName>
</protein>
<dbReference type="AlphaFoldDB" id="A0A0B7BF99"/>